<dbReference type="InterPro" id="IPR050061">
    <property type="entry name" value="MurCDEF_pg_biosynth"/>
</dbReference>
<dbReference type="InterPro" id="IPR036565">
    <property type="entry name" value="Mur-like_cat_sf"/>
</dbReference>
<evidence type="ECO:0000256" key="8">
    <source>
        <dbReference type="ARBA" id="ARBA00022840"/>
    </source>
</evidence>
<dbReference type="Pfam" id="PF01225">
    <property type="entry name" value="Mur_ligase"/>
    <property type="match status" value="1"/>
</dbReference>
<dbReference type="InterPro" id="IPR005758">
    <property type="entry name" value="UDP-N-AcMur_Ala_ligase_MurC"/>
</dbReference>
<comment type="function">
    <text evidence="14">Cell wall formation.</text>
</comment>
<protein>
    <recommendedName>
        <fullName evidence="3 14">UDP-N-acetylmuramate--L-alanine ligase</fullName>
        <ecNumber evidence="3 14">6.3.2.8</ecNumber>
    </recommendedName>
    <alternativeName>
        <fullName evidence="14">UDP-N-acetylmuramoyl-L-alanine synthetase</fullName>
    </alternativeName>
</protein>
<dbReference type="GO" id="GO:0005524">
    <property type="term" value="F:ATP binding"/>
    <property type="evidence" value="ECO:0007669"/>
    <property type="project" value="UniProtKB-UniRule"/>
</dbReference>
<evidence type="ECO:0000313" key="20">
    <source>
        <dbReference type="Proteomes" id="UP000503183"/>
    </source>
</evidence>
<organism evidence="19 20">
    <name type="scientific">Buchnera aphidicola</name>
    <name type="common">Microlophium carnosum</name>
    <dbReference type="NCBI Taxonomy" id="2708354"/>
    <lineage>
        <taxon>Bacteria</taxon>
        <taxon>Pseudomonadati</taxon>
        <taxon>Pseudomonadota</taxon>
        <taxon>Gammaproteobacteria</taxon>
        <taxon>Enterobacterales</taxon>
        <taxon>Erwiniaceae</taxon>
        <taxon>Buchnera</taxon>
    </lineage>
</organism>
<reference evidence="19 20" key="1">
    <citation type="submission" date="2020-04" db="EMBL/GenBank/DDBJ databases">
        <title>Parallel evolution in the integration of a co-obligate aphid symbiosis.</title>
        <authorList>
            <person name="Monnin D."/>
            <person name="Jackson R."/>
            <person name="Kiers E.T."/>
            <person name="Bunker M."/>
            <person name="Ellers J."/>
            <person name="Henry L.M."/>
        </authorList>
    </citation>
    <scope>NUCLEOTIDE SEQUENCE [LARGE SCALE GENOMIC DNA]</scope>
    <source>
        <strain evidence="19">MCAR-56B</strain>
    </source>
</reference>
<dbReference type="PANTHER" id="PTHR43445">
    <property type="entry name" value="UDP-N-ACETYLMURAMATE--L-ALANINE LIGASE-RELATED"/>
    <property type="match status" value="1"/>
</dbReference>
<gene>
    <name evidence="14" type="primary">murC</name>
    <name evidence="19" type="ORF">G4A98_01065</name>
</gene>
<dbReference type="PANTHER" id="PTHR43445:SF3">
    <property type="entry name" value="UDP-N-ACETYLMURAMATE--L-ALANINE LIGASE"/>
    <property type="match status" value="1"/>
</dbReference>
<dbReference type="Gene3D" id="3.90.190.20">
    <property type="entry name" value="Mur ligase, C-terminal domain"/>
    <property type="match status" value="1"/>
</dbReference>
<keyword evidence="7 14" id="KW-0547">Nucleotide-binding</keyword>
<dbReference type="SUPFAM" id="SSF53244">
    <property type="entry name" value="MurD-like peptide ligases, peptide-binding domain"/>
    <property type="match status" value="1"/>
</dbReference>
<feature type="domain" description="Mur ligase N-terminal catalytic" evidence="16">
    <location>
        <begin position="20"/>
        <end position="117"/>
    </location>
</feature>
<dbReference type="EC" id="6.3.2.8" evidence="3 14"/>
<evidence type="ECO:0000259" key="18">
    <source>
        <dbReference type="Pfam" id="PF08245"/>
    </source>
</evidence>
<dbReference type="GO" id="GO:0008763">
    <property type="term" value="F:UDP-N-acetylmuramate-L-alanine ligase activity"/>
    <property type="evidence" value="ECO:0007669"/>
    <property type="project" value="UniProtKB-UniRule"/>
</dbReference>
<keyword evidence="5 14" id="KW-0436">Ligase</keyword>
<keyword evidence="9 14" id="KW-0133">Cell shape</keyword>
<dbReference type="Pfam" id="PF08245">
    <property type="entry name" value="Mur_ligase_M"/>
    <property type="match status" value="1"/>
</dbReference>
<evidence type="ECO:0000256" key="13">
    <source>
        <dbReference type="ARBA" id="ARBA00047833"/>
    </source>
</evidence>
<name>A0A6G9JVC9_9GAMM</name>
<dbReference type="SUPFAM" id="SSF51984">
    <property type="entry name" value="MurCD N-terminal domain"/>
    <property type="match status" value="1"/>
</dbReference>
<keyword evidence="15" id="KW-0472">Membrane</keyword>
<evidence type="ECO:0000256" key="3">
    <source>
        <dbReference type="ARBA" id="ARBA00012211"/>
    </source>
</evidence>
<keyword evidence="11 14" id="KW-0131">Cell cycle</keyword>
<evidence type="ECO:0000256" key="1">
    <source>
        <dbReference type="ARBA" id="ARBA00004496"/>
    </source>
</evidence>
<feature type="domain" description="Mur ligase central" evidence="18">
    <location>
        <begin position="123"/>
        <end position="303"/>
    </location>
</feature>
<dbReference type="Gene3D" id="3.40.50.720">
    <property type="entry name" value="NAD(P)-binding Rossmann-like Domain"/>
    <property type="match status" value="1"/>
</dbReference>
<dbReference type="InterPro" id="IPR036615">
    <property type="entry name" value="Mur_ligase_C_dom_sf"/>
</dbReference>
<dbReference type="HAMAP" id="MF_00046">
    <property type="entry name" value="MurC"/>
    <property type="match status" value="1"/>
</dbReference>
<dbReference type="GO" id="GO:0008360">
    <property type="term" value="P:regulation of cell shape"/>
    <property type="evidence" value="ECO:0007669"/>
    <property type="project" value="UniProtKB-KW"/>
</dbReference>
<accession>A0A6G9JVC9</accession>
<dbReference type="Proteomes" id="UP000503183">
    <property type="component" value="Chromosome"/>
</dbReference>
<keyword evidence="8 14" id="KW-0067">ATP-binding</keyword>
<dbReference type="Pfam" id="PF02875">
    <property type="entry name" value="Mur_ligase_C"/>
    <property type="match status" value="1"/>
</dbReference>
<evidence type="ECO:0000313" key="19">
    <source>
        <dbReference type="EMBL" id="QIQ41810.1"/>
    </source>
</evidence>
<dbReference type="InterPro" id="IPR000713">
    <property type="entry name" value="Mur_ligase_N"/>
</dbReference>
<keyword evidence="4 14" id="KW-0963">Cytoplasm</keyword>
<feature type="domain" description="Mur ligase C-terminal" evidence="17">
    <location>
        <begin position="344"/>
        <end position="465"/>
    </location>
</feature>
<evidence type="ECO:0000256" key="6">
    <source>
        <dbReference type="ARBA" id="ARBA00022618"/>
    </source>
</evidence>
<dbReference type="Gene3D" id="3.40.1190.10">
    <property type="entry name" value="Mur-like, catalytic domain"/>
    <property type="match status" value="1"/>
</dbReference>
<dbReference type="EMBL" id="CP048747">
    <property type="protein sequence ID" value="QIQ41810.1"/>
    <property type="molecule type" value="Genomic_DNA"/>
</dbReference>
<dbReference type="GO" id="GO:0051301">
    <property type="term" value="P:cell division"/>
    <property type="evidence" value="ECO:0007669"/>
    <property type="project" value="UniProtKB-KW"/>
</dbReference>
<evidence type="ECO:0000259" key="16">
    <source>
        <dbReference type="Pfam" id="PF01225"/>
    </source>
</evidence>
<dbReference type="GO" id="GO:0005737">
    <property type="term" value="C:cytoplasm"/>
    <property type="evidence" value="ECO:0007669"/>
    <property type="project" value="UniProtKB-SubCell"/>
</dbReference>
<dbReference type="NCBIfam" id="TIGR01082">
    <property type="entry name" value="murC"/>
    <property type="match status" value="1"/>
</dbReference>
<dbReference type="SUPFAM" id="SSF53623">
    <property type="entry name" value="MurD-like peptide ligases, catalytic domain"/>
    <property type="match status" value="1"/>
</dbReference>
<comment type="pathway">
    <text evidence="2 14">Cell wall biogenesis; peptidoglycan biosynthesis.</text>
</comment>
<evidence type="ECO:0000256" key="9">
    <source>
        <dbReference type="ARBA" id="ARBA00022960"/>
    </source>
</evidence>
<evidence type="ECO:0000256" key="7">
    <source>
        <dbReference type="ARBA" id="ARBA00022741"/>
    </source>
</evidence>
<dbReference type="InterPro" id="IPR004101">
    <property type="entry name" value="Mur_ligase_C"/>
</dbReference>
<evidence type="ECO:0000256" key="2">
    <source>
        <dbReference type="ARBA" id="ARBA00004752"/>
    </source>
</evidence>
<keyword evidence="15" id="KW-0812">Transmembrane</keyword>
<evidence type="ECO:0000259" key="17">
    <source>
        <dbReference type="Pfam" id="PF02875"/>
    </source>
</evidence>
<keyword evidence="12 14" id="KW-0961">Cell wall biogenesis/degradation</keyword>
<evidence type="ECO:0000256" key="10">
    <source>
        <dbReference type="ARBA" id="ARBA00022984"/>
    </source>
</evidence>
<comment type="similarity">
    <text evidence="14">Belongs to the MurCDEF family.</text>
</comment>
<comment type="catalytic activity">
    <reaction evidence="13 14">
        <text>UDP-N-acetyl-alpha-D-muramate + L-alanine + ATP = UDP-N-acetyl-alpha-D-muramoyl-L-alanine + ADP + phosphate + H(+)</text>
        <dbReference type="Rhea" id="RHEA:23372"/>
        <dbReference type="ChEBI" id="CHEBI:15378"/>
        <dbReference type="ChEBI" id="CHEBI:30616"/>
        <dbReference type="ChEBI" id="CHEBI:43474"/>
        <dbReference type="ChEBI" id="CHEBI:57972"/>
        <dbReference type="ChEBI" id="CHEBI:70757"/>
        <dbReference type="ChEBI" id="CHEBI:83898"/>
        <dbReference type="ChEBI" id="CHEBI:456216"/>
        <dbReference type="EC" id="6.3.2.8"/>
    </reaction>
</comment>
<evidence type="ECO:0000256" key="14">
    <source>
        <dbReference type="HAMAP-Rule" id="MF_00046"/>
    </source>
</evidence>
<evidence type="ECO:0000256" key="5">
    <source>
        <dbReference type="ARBA" id="ARBA00022598"/>
    </source>
</evidence>
<keyword evidence="10 14" id="KW-0573">Peptidoglycan synthesis</keyword>
<dbReference type="GO" id="GO:0009252">
    <property type="term" value="P:peptidoglycan biosynthetic process"/>
    <property type="evidence" value="ECO:0007669"/>
    <property type="project" value="UniProtKB-UniRule"/>
</dbReference>
<keyword evidence="6 14" id="KW-0132">Cell division</keyword>
<evidence type="ECO:0000256" key="4">
    <source>
        <dbReference type="ARBA" id="ARBA00022490"/>
    </source>
</evidence>
<feature type="binding site" evidence="14">
    <location>
        <begin position="125"/>
        <end position="131"/>
    </location>
    <ligand>
        <name>ATP</name>
        <dbReference type="ChEBI" id="CHEBI:30616"/>
    </ligand>
</feature>
<dbReference type="GO" id="GO:0071555">
    <property type="term" value="P:cell wall organization"/>
    <property type="evidence" value="ECO:0007669"/>
    <property type="project" value="UniProtKB-KW"/>
</dbReference>
<evidence type="ECO:0000256" key="15">
    <source>
        <dbReference type="SAM" id="Phobius"/>
    </source>
</evidence>
<proteinExistence type="inferred from homology"/>
<dbReference type="UniPathway" id="UPA00219"/>
<sequence>MNIKDIKKINFFISEKKNKNIHLIGIGGSGMVGIALILLKLGYKISGSDLLESVITKKLISLGAIIYFQHSTKNIKNVDFIIKSSSISSKNKEIIAAKKYNIPILLRAEMLAILMSFKFGIAISGTHGKTTTTSMISDIFIESGLRPTLINGGLIKSIDSYAQLGSSDYFIVEADESDASFLYLNPKIVIVTNIEPDHMDYYNNDFKQLKCTFLVFLNKIPLHGTAIVCIDNSAICNILPNIKCKVITYGFNKNADVRIFCYEQNYFFGNFQIIVKNKKKLNITLNIPGKHNALNAAAAIALAINQGVKNHNIILSLEKFQGTCRRFEFLGFLSMEKHINNSINCMLIDDYGHHPTALYETIHTVRISWPHKNLIMIFQPHRYTRTYNLYHDFIQILSQVDLLLILNVYSANEQFIVGADSLSLFNDIKKLGKTDVILISDHNTILETIVSKLNGNDIILIQGAGNIDTIIHETLIKKIKK</sequence>
<dbReference type="AlphaFoldDB" id="A0A6G9JVC9"/>
<feature type="transmembrane region" description="Helical" evidence="15">
    <location>
        <begin position="21"/>
        <end position="43"/>
    </location>
</feature>
<keyword evidence="15" id="KW-1133">Transmembrane helix</keyword>
<evidence type="ECO:0000256" key="12">
    <source>
        <dbReference type="ARBA" id="ARBA00023316"/>
    </source>
</evidence>
<evidence type="ECO:0000256" key="11">
    <source>
        <dbReference type="ARBA" id="ARBA00023306"/>
    </source>
</evidence>
<dbReference type="InterPro" id="IPR013221">
    <property type="entry name" value="Mur_ligase_cen"/>
</dbReference>
<comment type="subcellular location">
    <subcellularLocation>
        <location evidence="1 14">Cytoplasm</location>
    </subcellularLocation>
</comment>